<dbReference type="GO" id="GO:0005634">
    <property type="term" value="C:nucleus"/>
    <property type="evidence" value="ECO:0007669"/>
    <property type="project" value="UniProtKB-SubCell"/>
</dbReference>
<keyword evidence="6" id="KW-0949">S-adenosyl-L-methionine</keyword>
<dbReference type="SUPFAM" id="SSF82199">
    <property type="entry name" value="SET domain"/>
    <property type="match status" value="1"/>
</dbReference>
<accession>A0A225UUH2</accession>
<sequence length="85" mass="9420">IYGFAVSTSEMIDARYKGIISRFANHLCRPNCVVQRWEVAVEICCGLFANCNITEGDEVTFNYGDLGTTPTTPCYCGHINCKGLF</sequence>
<evidence type="ECO:0000256" key="3">
    <source>
        <dbReference type="ARBA" id="ARBA00022454"/>
    </source>
</evidence>
<dbReference type="InterPro" id="IPR046341">
    <property type="entry name" value="SET_dom_sf"/>
</dbReference>
<comment type="caution">
    <text evidence="9">The sequence shown here is derived from an EMBL/GenBank/DDBJ whole genome shotgun (WGS) entry which is preliminary data.</text>
</comment>
<feature type="non-terminal residue" evidence="9">
    <location>
        <position position="1"/>
    </location>
</feature>
<gene>
    <name evidence="9" type="ORF">PHMEG_00032587</name>
</gene>
<dbReference type="GO" id="GO:0032259">
    <property type="term" value="P:methylation"/>
    <property type="evidence" value="ECO:0007669"/>
    <property type="project" value="UniProtKB-KW"/>
</dbReference>
<proteinExistence type="predicted"/>
<protein>
    <submittedName>
        <fullName evidence="9">SET domain protein</fullName>
    </submittedName>
</protein>
<dbReference type="PANTHER" id="PTHR22884">
    <property type="entry name" value="SET DOMAIN PROTEINS"/>
    <property type="match status" value="1"/>
</dbReference>
<dbReference type="EMBL" id="NBNE01010973">
    <property type="protein sequence ID" value="OWY96995.1"/>
    <property type="molecule type" value="Genomic_DNA"/>
</dbReference>
<dbReference type="OrthoDB" id="125049at2759"/>
<dbReference type="GO" id="GO:0005694">
    <property type="term" value="C:chromosome"/>
    <property type="evidence" value="ECO:0007669"/>
    <property type="project" value="UniProtKB-SubCell"/>
</dbReference>
<keyword evidence="10" id="KW-1185">Reference proteome</keyword>
<organism evidence="9 10">
    <name type="scientific">Phytophthora megakarya</name>
    <dbReference type="NCBI Taxonomy" id="4795"/>
    <lineage>
        <taxon>Eukaryota</taxon>
        <taxon>Sar</taxon>
        <taxon>Stramenopiles</taxon>
        <taxon>Oomycota</taxon>
        <taxon>Peronosporomycetes</taxon>
        <taxon>Peronosporales</taxon>
        <taxon>Peronosporaceae</taxon>
        <taxon>Phytophthora</taxon>
    </lineage>
</organism>
<evidence type="ECO:0000256" key="4">
    <source>
        <dbReference type="ARBA" id="ARBA00022603"/>
    </source>
</evidence>
<dbReference type="Proteomes" id="UP000198211">
    <property type="component" value="Unassembled WGS sequence"/>
</dbReference>
<evidence type="ECO:0000313" key="10">
    <source>
        <dbReference type="Proteomes" id="UP000198211"/>
    </source>
</evidence>
<evidence type="ECO:0000313" key="9">
    <source>
        <dbReference type="EMBL" id="OWY96995.1"/>
    </source>
</evidence>
<dbReference type="Gene3D" id="2.170.270.10">
    <property type="entry name" value="SET domain"/>
    <property type="match status" value="1"/>
</dbReference>
<evidence type="ECO:0000256" key="1">
    <source>
        <dbReference type="ARBA" id="ARBA00004123"/>
    </source>
</evidence>
<evidence type="ECO:0000256" key="6">
    <source>
        <dbReference type="ARBA" id="ARBA00022691"/>
    </source>
</evidence>
<dbReference type="STRING" id="4795.A0A225UUH2"/>
<comment type="subcellular location">
    <subcellularLocation>
        <location evidence="2">Chromosome</location>
    </subcellularLocation>
    <subcellularLocation>
        <location evidence="1">Nucleus</location>
    </subcellularLocation>
</comment>
<evidence type="ECO:0000256" key="5">
    <source>
        <dbReference type="ARBA" id="ARBA00022679"/>
    </source>
</evidence>
<evidence type="ECO:0000256" key="7">
    <source>
        <dbReference type="ARBA" id="ARBA00023242"/>
    </source>
</evidence>
<reference evidence="10" key="1">
    <citation type="submission" date="2017-03" db="EMBL/GenBank/DDBJ databases">
        <title>Phytopthora megakarya and P. palmivora, two closely related causual agents of cacao black pod achieved similar genome size and gene model numbers by different mechanisms.</title>
        <authorList>
            <person name="Ali S."/>
            <person name="Shao J."/>
            <person name="Larry D.J."/>
            <person name="Kronmiller B."/>
            <person name="Shen D."/>
            <person name="Strem M.D."/>
            <person name="Melnick R.L."/>
            <person name="Guiltinan M.J."/>
            <person name="Tyler B.M."/>
            <person name="Meinhardt L.W."/>
            <person name="Bailey B.A."/>
        </authorList>
    </citation>
    <scope>NUCLEOTIDE SEQUENCE [LARGE SCALE GENOMIC DNA]</scope>
    <source>
        <strain evidence="10">zdho120</strain>
    </source>
</reference>
<dbReference type="AlphaFoldDB" id="A0A225UUH2"/>
<dbReference type="GO" id="GO:0008168">
    <property type="term" value="F:methyltransferase activity"/>
    <property type="evidence" value="ECO:0007669"/>
    <property type="project" value="UniProtKB-KW"/>
</dbReference>
<keyword evidence="7" id="KW-0539">Nucleus</keyword>
<keyword evidence="5" id="KW-0808">Transferase</keyword>
<evidence type="ECO:0000256" key="2">
    <source>
        <dbReference type="ARBA" id="ARBA00004286"/>
    </source>
</evidence>
<name>A0A225UUH2_9STRA</name>
<dbReference type="PROSITE" id="PS50280">
    <property type="entry name" value="SET"/>
    <property type="match status" value="1"/>
</dbReference>
<keyword evidence="4" id="KW-0489">Methyltransferase</keyword>
<feature type="domain" description="SET" evidence="8">
    <location>
        <begin position="1"/>
        <end position="64"/>
    </location>
</feature>
<dbReference type="InterPro" id="IPR001214">
    <property type="entry name" value="SET_dom"/>
</dbReference>
<evidence type="ECO:0000259" key="8">
    <source>
        <dbReference type="PROSITE" id="PS50280"/>
    </source>
</evidence>
<keyword evidence="3" id="KW-0158">Chromosome</keyword>
<dbReference type="InterPro" id="IPR050777">
    <property type="entry name" value="SET2_Histone-Lys_MeTrsfase"/>
</dbReference>
<dbReference type="Pfam" id="PF00856">
    <property type="entry name" value="SET"/>
    <property type="match status" value="1"/>
</dbReference>